<keyword evidence="1" id="KW-0678">Repressor</keyword>
<comment type="caution">
    <text evidence="7">The sequence shown here is derived from an EMBL/GenBank/DDBJ whole genome shotgun (WGS) entry which is preliminary data.</text>
</comment>
<proteinExistence type="predicted"/>
<keyword evidence="2" id="KW-0156">Chromatin regulator</keyword>
<keyword evidence="8" id="KW-1185">Reference proteome</keyword>
<feature type="compositionally biased region" description="Low complexity" evidence="3">
    <location>
        <begin position="18"/>
        <end position="28"/>
    </location>
</feature>
<evidence type="ECO:0000259" key="6">
    <source>
        <dbReference type="Pfam" id="PF05703"/>
    </source>
</evidence>
<keyword evidence="4" id="KW-0812">Transmembrane</keyword>
<evidence type="ECO:0000256" key="3">
    <source>
        <dbReference type="SAM" id="MobiDB-lite"/>
    </source>
</evidence>
<dbReference type="InterPro" id="IPR023801">
    <property type="entry name" value="His_deacetylse_dom"/>
</dbReference>
<dbReference type="PANTHER" id="PTHR31351">
    <property type="entry name" value="EXPRESSED PROTEIN"/>
    <property type="match status" value="1"/>
</dbReference>
<dbReference type="STRING" id="3818.A0A444YNJ5"/>
<organism evidence="7 8">
    <name type="scientific">Arachis hypogaea</name>
    <name type="common">Peanut</name>
    <dbReference type="NCBI Taxonomy" id="3818"/>
    <lineage>
        <taxon>Eukaryota</taxon>
        <taxon>Viridiplantae</taxon>
        <taxon>Streptophyta</taxon>
        <taxon>Embryophyta</taxon>
        <taxon>Tracheophyta</taxon>
        <taxon>Spermatophyta</taxon>
        <taxon>Magnoliopsida</taxon>
        <taxon>eudicotyledons</taxon>
        <taxon>Gunneridae</taxon>
        <taxon>Pentapetalae</taxon>
        <taxon>rosids</taxon>
        <taxon>fabids</taxon>
        <taxon>Fabales</taxon>
        <taxon>Fabaceae</taxon>
        <taxon>Papilionoideae</taxon>
        <taxon>50 kb inversion clade</taxon>
        <taxon>dalbergioids sensu lato</taxon>
        <taxon>Dalbergieae</taxon>
        <taxon>Pterocarpus clade</taxon>
        <taxon>Arachis</taxon>
    </lineage>
</organism>
<dbReference type="SUPFAM" id="SSF52768">
    <property type="entry name" value="Arginase/deacetylase"/>
    <property type="match status" value="1"/>
</dbReference>
<keyword evidence="4" id="KW-1133">Transmembrane helix</keyword>
<dbReference type="Gene3D" id="3.40.800.20">
    <property type="entry name" value="Histone deacetylase domain"/>
    <property type="match status" value="1"/>
</dbReference>
<feature type="domain" description="VAN3-binding protein-like auxin canalisation" evidence="6">
    <location>
        <begin position="338"/>
        <end position="391"/>
    </location>
</feature>
<dbReference type="Pfam" id="PF00850">
    <property type="entry name" value="Hist_deacetyl"/>
    <property type="match status" value="1"/>
</dbReference>
<protein>
    <submittedName>
        <fullName evidence="7">Uncharacterized protein</fullName>
    </submittedName>
</protein>
<feature type="compositionally biased region" description="Pro residues" evidence="3">
    <location>
        <begin position="1"/>
        <end position="17"/>
    </location>
</feature>
<dbReference type="Proteomes" id="UP000289738">
    <property type="component" value="Chromosome B06"/>
</dbReference>
<evidence type="ECO:0000256" key="4">
    <source>
        <dbReference type="SAM" id="Phobius"/>
    </source>
</evidence>
<evidence type="ECO:0000256" key="1">
    <source>
        <dbReference type="ARBA" id="ARBA00022491"/>
    </source>
</evidence>
<feature type="transmembrane region" description="Helical" evidence="4">
    <location>
        <begin position="334"/>
        <end position="351"/>
    </location>
</feature>
<dbReference type="InterPro" id="IPR040269">
    <property type="entry name" value="VAB"/>
</dbReference>
<feature type="transmembrane region" description="Helical" evidence="4">
    <location>
        <begin position="372"/>
        <end position="392"/>
    </location>
</feature>
<evidence type="ECO:0000259" key="5">
    <source>
        <dbReference type="Pfam" id="PF00850"/>
    </source>
</evidence>
<dbReference type="Pfam" id="PF05703">
    <property type="entry name" value="Auxin_canalis"/>
    <property type="match status" value="1"/>
</dbReference>
<reference evidence="7 8" key="1">
    <citation type="submission" date="2019-01" db="EMBL/GenBank/DDBJ databases">
        <title>Sequencing of cultivated peanut Arachis hypogaea provides insights into genome evolution and oil improvement.</title>
        <authorList>
            <person name="Chen X."/>
        </authorList>
    </citation>
    <scope>NUCLEOTIDE SEQUENCE [LARGE SCALE GENOMIC DNA]</scope>
    <source>
        <strain evidence="8">cv. Fuhuasheng</strain>
        <tissue evidence="7">Leaves</tissue>
    </source>
</reference>
<evidence type="ECO:0000313" key="8">
    <source>
        <dbReference type="Proteomes" id="UP000289738"/>
    </source>
</evidence>
<dbReference type="InterPro" id="IPR008546">
    <property type="entry name" value="VAN3-bd-like_auxin_canal"/>
</dbReference>
<feature type="region of interest" description="Disordered" evidence="3">
    <location>
        <begin position="1"/>
        <end position="28"/>
    </location>
</feature>
<feature type="region of interest" description="Disordered" evidence="3">
    <location>
        <begin position="39"/>
        <end position="58"/>
    </location>
</feature>
<dbReference type="GO" id="GO:0006325">
    <property type="term" value="P:chromatin organization"/>
    <property type="evidence" value="ECO:0007669"/>
    <property type="project" value="UniProtKB-KW"/>
</dbReference>
<gene>
    <name evidence="7" type="ORF">Ahy_B06g082522</name>
</gene>
<dbReference type="InterPro" id="IPR037138">
    <property type="entry name" value="His_deacetylse_dom_sf"/>
</dbReference>
<dbReference type="InterPro" id="IPR023696">
    <property type="entry name" value="Ureohydrolase_dom_sf"/>
</dbReference>
<name>A0A444YNJ5_ARAHY</name>
<dbReference type="AlphaFoldDB" id="A0A444YNJ5"/>
<dbReference type="EMBL" id="SDMP01000016">
    <property type="protein sequence ID" value="RYR03520.1"/>
    <property type="molecule type" value="Genomic_DNA"/>
</dbReference>
<evidence type="ECO:0000313" key="7">
    <source>
        <dbReference type="EMBL" id="RYR03520.1"/>
    </source>
</evidence>
<accession>A0A444YNJ5</accession>
<evidence type="ECO:0000256" key="2">
    <source>
        <dbReference type="ARBA" id="ARBA00022853"/>
    </source>
</evidence>
<dbReference type="PANTHER" id="PTHR31351:SF2">
    <property type="entry name" value="PHOSPHOINOSITIDE BINDING PROTEIN"/>
    <property type="match status" value="1"/>
</dbReference>
<keyword evidence="4" id="KW-0472">Membrane</keyword>
<feature type="domain" description="Histone deacetylase" evidence="5">
    <location>
        <begin position="280"/>
        <end position="327"/>
    </location>
</feature>
<sequence length="396" mass="44221">MPLPPPLASHEPPPPPLSSHLLPSSSSLGGKREEFLEQLLSSRNRSRSRSGKKRYSYEECSSSSSDAKKIFPTGFSAILSSAMLYCAFYSSAFEEIEVLRIRQERELVEGDNRRYRKVPEEQDRVLCHFCFKPKKVTNEALSVDHAKKSQVLVSSVILLKTTLDALILLSKVSAVKCGRVQVDGERVSILYIVKSSQKISHFVHRHEPFVMACEVPILQKELDVLTVCKPASVPICHVSKDYFSVQRQLLCCFTTSAYIISVLLDMSFSEIQVLFLLMIIRVMIIDLDAHQGNGHETDFAYDSRVYILDMYNLGIYPLMLMWNKVGISNVAGEVALLAGLAMSLLRGRTMGRWLEDQKERKKQEITTHNAQLHAAVSVAGIAAAVVAIAASIECTL</sequence>
<feature type="compositionally biased region" description="Basic residues" evidence="3">
    <location>
        <begin position="44"/>
        <end position="54"/>
    </location>
</feature>